<dbReference type="GO" id="GO:0005524">
    <property type="term" value="F:ATP binding"/>
    <property type="evidence" value="ECO:0007669"/>
    <property type="project" value="UniProtKB-KW"/>
</dbReference>
<dbReference type="Proteomes" id="UP000310685">
    <property type="component" value="Unassembled WGS sequence"/>
</dbReference>
<evidence type="ECO:0000256" key="2">
    <source>
        <dbReference type="ARBA" id="ARBA00005814"/>
    </source>
</evidence>
<evidence type="ECO:0000256" key="6">
    <source>
        <dbReference type="ARBA" id="ARBA00022840"/>
    </source>
</evidence>
<feature type="transmembrane region" description="Helical" evidence="9">
    <location>
        <begin position="412"/>
        <end position="435"/>
    </location>
</feature>
<dbReference type="OrthoDB" id="66620at2759"/>
<dbReference type="InterPro" id="IPR003439">
    <property type="entry name" value="ABC_transporter-like_ATP-bd"/>
</dbReference>
<evidence type="ECO:0000313" key="13">
    <source>
        <dbReference type="EMBL" id="TIC66725.1"/>
    </source>
</evidence>
<dbReference type="Proteomes" id="UP000307169">
    <property type="component" value="Unassembled WGS sequence"/>
</dbReference>
<dbReference type="GO" id="GO:0016020">
    <property type="term" value="C:membrane"/>
    <property type="evidence" value="ECO:0007669"/>
    <property type="project" value="UniProtKB-SubCell"/>
</dbReference>
<evidence type="ECO:0000313" key="14">
    <source>
        <dbReference type="EMBL" id="TIC69665.1"/>
    </source>
</evidence>
<dbReference type="InterPro" id="IPR043926">
    <property type="entry name" value="ABCG_dom"/>
</dbReference>
<dbReference type="Proteomes" id="UP000310708">
    <property type="component" value="Unassembled WGS sequence"/>
</dbReference>
<evidence type="ECO:0000256" key="4">
    <source>
        <dbReference type="ARBA" id="ARBA00022692"/>
    </source>
</evidence>
<comment type="caution">
    <text evidence="13">The sequence shown here is derived from an EMBL/GenBank/DDBJ whole genome shotgun (WGS) entry which is preliminary data.</text>
</comment>
<evidence type="ECO:0000256" key="7">
    <source>
        <dbReference type="ARBA" id="ARBA00022989"/>
    </source>
</evidence>
<dbReference type="GO" id="GO:0016887">
    <property type="term" value="F:ATP hydrolysis activity"/>
    <property type="evidence" value="ECO:0007669"/>
    <property type="project" value="InterPro"/>
</dbReference>
<feature type="transmembrane region" description="Helical" evidence="9">
    <location>
        <begin position="447"/>
        <end position="469"/>
    </location>
</feature>
<dbReference type="InterPro" id="IPR003593">
    <property type="entry name" value="AAA+_ATPase"/>
</dbReference>
<dbReference type="SUPFAM" id="SSF52540">
    <property type="entry name" value="P-loop containing nucleoside triphosphate hydrolases"/>
    <property type="match status" value="1"/>
</dbReference>
<dbReference type="PROSITE" id="PS50893">
    <property type="entry name" value="ABC_TRANSPORTER_2"/>
    <property type="match status" value="1"/>
</dbReference>
<dbReference type="Pfam" id="PF00005">
    <property type="entry name" value="ABC_tran"/>
    <property type="match status" value="1"/>
</dbReference>
<accession>A0A4T0TNY6</accession>
<keyword evidence="4 9" id="KW-0812">Transmembrane</keyword>
<dbReference type="PANTHER" id="PTHR48042:SF11">
    <property type="entry name" value="ABC TRANSPORTER G FAMILY MEMBER 11"/>
    <property type="match status" value="1"/>
</dbReference>
<protein>
    <submittedName>
        <fullName evidence="13">P-loop containing nucleoside triphosphate hydrolase protein</fullName>
    </submittedName>
</protein>
<evidence type="ECO:0000256" key="5">
    <source>
        <dbReference type="ARBA" id="ARBA00022741"/>
    </source>
</evidence>
<keyword evidence="5" id="KW-0547">Nucleotide-binding</keyword>
<evidence type="ECO:0000256" key="8">
    <source>
        <dbReference type="ARBA" id="ARBA00023136"/>
    </source>
</evidence>
<evidence type="ECO:0000313" key="12">
    <source>
        <dbReference type="EMBL" id="TIC04674.1"/>
    </source>
</evidence>
<reference evidence="15 16" key="1">
    <citation type="submission" date="2019-03" db="EMBL/GenBank/DDBJ databases">
        <title>Sequencing 25 genomes of Wallemia mellicola.</title>
        <authorList>
            <person name="Gostincar C."/>
        </authorList>
    </citation>
    <scope>NUCLEOTIDE SEQUENCE [LARGE SCALE GENOMIC DNA]</scope>
    <source>
        <strain evidence="12 16">EXF-1262</strain>
        <strain evidence="14 15">EXF-1277</strain>
        <strain evidence="11 17">EXF-6152</strain>
        <strain evidence="13 18">EXF-757</strain>
    </source>
</reference>
<dbReference type="InterPro" id="IPR013525">
    <property type="entry name" value="ABC2_TM"/>
</dbReference>
<dbReference type="EMBL" id="SPRV01000009">
    <property type="protein sequence ID" value="TIC69665.1"/>
    <property type="molecule type" value="Genomic_DNA"/>
</dbReference>
<organism evidence="13 18">
    <name type="scientific">Wallemia mellicola</name>
    <dbReference type="NCBI Taxonomy" id="1708541"/>
    <lineage>
        <taxon>Eukaryota</taxon>
        <taxon>Fungi</taxon>
        <taxon>Dikarya</taxon>
        <taxon>Basidiomycota</taxon>
        <taxon>Wallemiomycotina</taxon>
        <taxon>Wallemiomycetes</taxon>
        <taxon>Wallemiales</taxon>
        <taxon>Wallemiaceae</taxon>
        <taxon>Wallemia</taxon>
    </lineage>
</organism>
<dbReference type="EMBL" id="SPRC01000016">
    <property type="protein sequence ID" value="TIB80458.1"/>
    <property type="molecule type" value="Genomic_DNA"/>
</dbReference>
<keyword evidence="6" id="KW-0067">ATP-binding</keyword>
<dbReference type="InterPro" id="IPR052215">
    <property type="entry name" value="Plant_ABCG"/>
</dbReference>
<dbReference type="EMBL" id="SPRH01000002">
    <property type="protein sequence ID" value="TIC04674.1"/>
    <property type="molecule type" value="Genomic_DNA"/>
</dbReference>
<dbReference type="Pfam" id="PF19055">
    <property type="entry name" value="ABC2_membrane_7"/>
    <property type="match status" value="1"/>
</dbReference>
<feature type="transmembrane region" description="Helical" evidence="9">
    <location>
        <begin position="654"/>
        <end position="675"/>
    </location>
</feature>
<evidence type="ECO:0000313" key="18">
    <source>
        <dbReference type="Proteomes" id="UP000310708"/>
    </source>
</evidence>
<evidence type="ECO:0000256" key="9">
    <source>
        <dbReference type="SAM" id="Phobius"/>
    </source>
</evidence>
<dbReference type="GO" id="GO:0140359">
    <property type="term" value="F:ABC-type transporter activity"/>
    <property type="evidence" value="ECO:0007669"/>
    <property type="project" value="InterPro"/>
</dbReference>
<sequence length="680" mass="76548">MAQHSNLRSQLIQSKHFPYFNSMGKDNYIDLESNGVPTPASLYPPGPMREKHKLSWSDLGFKTNGKKSKTILSEQNGTIYSGEMMAVLGPSGAGKSTFLDVISKKAKGSPGTIISFNDDPKFDMRELAQYVEQDDALIGVLSVRETIEFAAKLRYVTTKRIDSLPTNITRGELLKRVDVTMKSLGISEIANNRIGTPIQRGISGGQKRRVTIACAVVSHPRILFLDEPTSGLDSQTSQEVMQSIKQLAVEQGIIVLCTIHQPKWEIFQMFDQCLLLASGKTMYQAPTIELINYFDYLGKPCPAYTNPADHAISLVNTDFSNKNPGFDSEKYLTGLSQKWKSYSRNGSGSTAELKDDYTDMKTPRTPAESLFTNKSNSPSTMIMRSRTSDFYNWCYKVTVLCHRSQLNSQRNLLAYTARMAMYIMMGLLIATVWLHLGTSSDKINERLSIHSFGVTFIAFMSVSGIPSFLEERMVYVRERANGLYGPSAFLISSTLITIPFVFVCCSLFLLIVYWAVDLKPGADTWFRFLAYYFLTSFVAECQSVLIAALIPDNVAAISLGSFINGFWMCVQGYFIRTPNLPKFYYYFVHWISFQTYGFVLNTKNDLEDVLFSCTQSSEGQCQCSYPSSLQQKGICALPGEDILEYLEIKDKNKILFAFAMLIIAVVYRLLFYLVIRMTKK</sequence>
<comment type="similarity">
    <text evidence="2">Belongs to the ABC transporter superfamily. ABCG family. Eye pigment precursor importer (TC 3.A.1.204) subfamily.</text>
</comment>
<feature type="transmembrane region" description="Helical" evidence="9">
    <location>
        <begin position="528"/>
        <end position="550"/>
    </location>
</feature>
<dbReference type="PANTHER" id="PTHR48042">
    <property type="entry name" value="ABC TRANSPORTER G FAMILY MEMBER 11"/>
    <property type="match status" value="1"/>
</dbReference>
<keyword evidence="3" id="KW-0813">Transport</keyword>
<feature type="transmembrane region" description="Helical" evidence="9">
    <location>
        <begin position="583"/>
        <end position="600"/>
    </location>
</feature>
<dbReference type="InterPro" id="IPR027417">
    <property type="entry name" value="P-loop_NTPase"/>
</dbReference>
<dbReference type="InterPro" id="IPR017871">
    <property type="entry name" value="ABC_transporter-like_CS"/>
</dbReference>
<feature type="domain" description="ABC transporter" evidence="10">
    <location>
        <begin position="54"/>
        <end position="303"/>
    </location>
</feature>
<evidence type="ECO:0000256" key="1">
    <source>
        <dbReference type="ARBA" id="ARBA00004141"/>
    </source>
</evidence>
<gene>
    <name evidence="13" type="ORF">E3Q01_01613</name>
    <name evidence="14" type="ORF">E3Q03_01307</name>
    <name evidence="12" type="ORF">E3Q17_00186</name>
    <name evidence="11" type="ORF">E3Q22_01933</name>
</gene>
<feature type="transmembrane region" description="Helical" evidence="9">
    <location>
        <begin position="556"/>
        <end position="576"/>
    </location>
</feature>
<dbReference type="SMART" id="SM00382">
    <property type="entry name" value="AAA"/>
    <property type="match status" value="1"/>
</dbReference>
<name>A0A4T0TNY6_9BASI</name>
<proteinExistence type="inferred from homology"/>
<dbReference type="AlphaFoldDB" id="A0A4T0TNY6"/>
<comment type="subcellular location">
    <subcellularLocation>
        <location evidence="1">Membrane</location>
        <topology evidence="1">Multi-pass membrane protein</topology>
    </subcellularLocation>
</comment>
<evidence type="ECO:0000256" key="3">
    <source>
        <dbReference type="ARBA" id="ARBA00022448"/>
    </source>
</evidence>
<evidence type="ECO:0000259" key="10">
    <source>
        <dbReference type="PROSITE" id="PS50893"/>
    </source>
</evidence>
<dbReference type="Gene3D" id="3.40.50.300">
    <property type="entry name" value="P-loop containing nucleotide triphosphate hydrolases"/>
    <property type="match status" value="1"/>
</dbReference>
<evidence type="ECO:0000313" key="17">
    <source>
        <dbReference type="Proteomes" id="UP000310685"/>
    </source>
</evidence>
<keyword evidence="7 9" id="KW-1133">Transmembrane helix</keyword>
<evidence type="ECO:0000313" key="11">
    <source>
        <dbReference type="EMBL" id="TIB80458.1"/>
    </source>
</evidence>
<evidence type="ECO:0000313" key="15">
    <source>
        <dbReference type="Proteomes" id="UP000305362"/>
    </source>
</evidence>
<dbReference type="PROSITE" id="PS00211">
    <property type="entry name" value="ABC_TRANSPORTER_1"/>
    <property type="match status" value="1"/>
</dbReference>
<keyword evidence="13" id="KW-0378">Hydrolase</keyword>
<feature type="transmembrane region" description="Helical" evidence="9">
    <location>
        <begin position="489"/>
        <end position="516"/>
    </location>
</feature>
<dbReference type="EMBL" id="SPRX01000015">
    <property type="protein sequence ID" value="TIC66725.1"/>
    <property type="molecule type" value="Genomic_DNA"/>
</dbReference>
<keyword evidence="8 9" id="KW-0472">Membrane</keyword>
<dbReference type="Pfam" id="PF01061">
    <property type="entry name" value="ABC2_membrane"/>
    <property type="match status" value="1"/>
</dbReference>
<evidence type="ECO:0000313" key="16">
    <source>
        <dbReference type="Proteomes" id="UP000307169"/>
    </source>
</evidence>
<dbReference type="Proteomes" id="UP000305362">
    <property type="component" value="Unassembled WGS sequence"/>
</dbReference>